<keyword evidence="3" id="KW-1185">Reference proteome</keyword>
<comment type="caution">
    <text evidence="2">The sequence shown here is derived from an EMBL/GenBank/DDBJ whole genome shotgun (WGS) entry which is preliminary data.</text>
</comment>
<feature type="region of interest" description="Disordered" evidence="1">
    <location>
        <begin position="412"/>
        <end position="473"/>
    </location>
</feature>
<reference evidence="2 3" key="1">
    <citation type="journal article" date="2020" name="ISME J.">
        <title>Uncovering the hidden diversity of litter-decomposition mechanisms in mushroom-forming fungi.</title>
        <authorList>
            <person name="Floudas D."/>
            <person name="Bentzer J."/>
            <person name="Ahren D."/>
            <person name="Johansson T."/>
            <person name="Persson P."/>
            <person name="Tunlid A."/>
        </authorList>
    </citation>
    <scope>NUCLEOTIDE SEQUENCE [LARGE SCALE GENOMIC DNA]</scope>
    <source>
        <strain evidence="2 3">CBS 175.51</strain>
    </source>
</reference>
<protein>
    <submittedName>
        <fullName evidence="2">Uncharacterized protein</fullName>
    </submittedName>
</protein>
<evidence type="ECO:0000313" key="2">
    <source>
        <dbReference type="EMBL" id="KAF5341846.1"/>
    </source>
</evidence>
<dbReference type="Proteomes" id="UP000541558">
    <property type="component" value="Unassembled WGS sequence"/>
</dbReference>
<sequence>MRLNGSWIRSANGTHEPQCGRSASKLRKIRSHLPILRPSDSRHPTIEVTESSSTQGWPYELRKNSPCALPEWEWALVSPKVKHAESNSTHACAQDAESAFPVVAYPTASTTYLKAQRATPYPMLVCLMGGSANGRGPGAFRARLTSIATPTEPRVPTDNCFAGPKEDRDATTTTLSRTWELEPPSADDDGSEGSSQGIRRRSDTHLPQQWSALEYRQRTNTAERRLPPCSDSVPNRDENPSIKLLEHSAISLTRVAPITPFRELGFFESRVKTVFEKHQQGGRVVDSWLAGDDLARSLTEEVSGPSEQGQANAKSDQHMFPGFLPPTECPKSDIRRNWPFEPSKSASIYTYVATLTQRAWYSESVGAGRAAPPICALHFFPSYLTGSQHHGHPPFCGIGSYMKPTLCASSVVSSQRDPDPTAATPAYAGDSIPQERGTETRLPSCPRSSQKGQRRGSACVPSPPEPLKSFDGSQDARKTEIVAQLLAFLTFGYEVGLELGTPLPANRAL</sequence>
<dbReference type="AlphaFoldDB" id="A0A8H5FM55"/>
<feature type="region of interest" description="Disordered" evidence="1">
    <location>
        <begin position="149"/>
        <end position="239"/>
    </location>
</feature>
<proteinExistence type="predicted"/>
<name>A0A8H5FM55_9AGAR</name>
<feature type="compositionally biased region" description="Basic and acidic residues" evidence="1">
    <location>
        <begin position="215"/>
        <end position="226"/>
    </location>
</feature>
<gene>
    <name evidence="2" type="ORF">D9611_001721</name>
</gene>
<feature type="region of interest" description="Disordered" evidence="1">
    <location>
        <begin position="1"/>
        <end position="23"/>
    </location>
</feature>
<evidence type="ECO:0000256" key="1">
    <source>
        <dbReference type="SAM" id="MobiDB-lite"/>
    </source>
</evidence>
<evidence type="ECO:0000313" key="3">
    <source>
        <dbReference type="Proteomes" id="UP000541558"/>
    </source>
</evidence>
<dbReference type="EMBL" id="JAACJK010000001">
    <property type="protein sequence ID" value="KAF5341846.1"/>
    <property type="molecule type" value="Genomic_DNA"/>
</dbReference>
<accession>A0A8H5FM55</accession>
<organism evidence="2 3">
    <name type="scientific">Ephemerocybe angulata</name>
    <dbReference type="NCBI Taxonomy" id="980116"/>
    <lineage>
        <taxon>Eukaryota</taxon>
        <taxon>Fungi</taxon>
        <taxon>Dikarya</taxon>
        <taxon>Basidiomycota</taxon>
        <taxon>Agaricomycotina</taxon>
        <taxon>Agaricomycetes</taxon>
        <taxon>Agaricomycetidae</taxon>
        <taxon>Agaricales</taxon>
        <taxon>Agaricineae</taxon>
        <taxon>Psathyrellaceae</taxon>
        <taxon>Ephemerocybe</taxon>
    </lineage>
</organism>